<evidence type="ECO:0000256" key="6">
    <source>
        <dbReference type="ARBA" id="ARBA00022989"/>
    </source>
</evidence>
<comment type="similarity">
    <text evidence="8">Belongs to the TRAP transporter small permease family.</text>
</comment>
<dbReference type="InterPro" id="IPR007387">
    <property type="entry name" value="TRAP_DctQ"/>
</dbReference>
<dbReference type="Proteomes" id="UP000078292">
    <property type="component" value="Unassembled WGS sequence"/>
</dbReference>
<dbReference type="InterPro" id="IPR055348">
    <property type="entry name" value="DctQ"/>
</dbReference>
<keyword evidence="7 9" id="KW-0472">Membrane</keyword>
<dbReference type="PANTHER" id="PTHR35011">
    <property type="entry name" value="2,3-DIKETO-L-GULONATE TRAP TRANSPORTER SMALL PERMEASE PROTEIN YIAM"/>
    <property type="match status" value="1"/>
</dbReference>
<keyword evidence="4" id="KW-0997">Cell inner membrane</keyword>
<evidence type="ECO:0000259" key="10">
    <source>
        <dbReference type="Pfam" id="PF04290"/>
    </source>
</evidence>
<feature type="transmembrane region" description="Helical" evidence="9">
    <location>
        <begin position="63"/>
        <end position="80"/>
    </location>
</feature>
<comment type="caution">
    <text evidence="11">The sequence shown here is derived from an EMBL/GenBank/DDBJ whole genome shotgun (WGS) entry which is preliminary data.</text>
</comment>
<organism evidence="11 12">
    <name type="scientific">Enteractinococcus helveticum</name>
    <dbReference type="NCBI Taxonomy" id="1837282"/>
    <lineage>
        <taxon>Bacteria</taxon>
        <taxon>Bacillati</taxon>
        <taxon>Actinomycetota</taxon>
        <taxon>Actinomycetes</taxon>
        <taxon>Micrococcales</taxon>
        <taxon>Micrococcaceae</taxon>
    </lineage>
</organism>
<evidence type="ECO:0000256" key="8">
    <source>
        <dbReference type="ARBA" id="ARBA00038436"/>
    </source>
</evidence>
<evidence type="ECO:0000256" key="2">
    <source>
        <dbReference type="ARBA" id="ARBA00022448"/>
    </source>
</evidence>
<evidence type="ECO:0000256" key="3">
    <source>
        <dbReference type="ARBA" id="ARBA00022475"/>
    </source>
</evidence>
<feature type="transmembrane region" description="Helical" evidence="9">
    <location>
        <begin position="101"/>
        <end position="122"/>
    </location>
</feature>
<evidence type="ECO:0000256" key="1">
    <source>
        <dbReference type="ARBA" id="ARBA00004429"/>
    </source>
</evidence>
<keyword evidence="5 9" id="KW-0812">Transmembrane</keyword>
<name>A0A1B7LUK9_9MICC</name>
<evidence type="ECO:0000313" key="12">
    <source>
        <dbReference type="Proteomes" id="UP000078292"/>
    </source>
</evidence>
<comment type="subcellular location">
    <subcellularLocation>
        <location evidence="1">Cell inner membrane</location>
        <topology evidence="1">Multi-pass membrane protein</topology>
    </subcellularLocation>
</comment>
<accession>A0A1B7LUK9</accession>
<dbReference type="Pfam" id="PF04290">
    <property type="entry name" value="DctQ"/>
    <property type="match status" value="1"/>
</dbReference>
<dbReference type="STRING" id="1837282.A6F49_02740"/>
<evidence type="ECO:0000256" key="9">
    <source>
        <dbReference type="SAM" id="Phobius"/>
    </source>
</evidence>
<keyword evidence="6 9" id="KW-1133">Transmembrane helix</keyword>
<protein>
    <recommendedName>
        <fullName evidence="10">Tripartite ATP-independent periplasmic transporters DctQ component domain-containing protein</fullName>
    </recommendedName>
</protein>
<proteinExistence type="inferred from homology"/>
<feature type="transmembrane region" description="Helical" evidence="9">
    <location>
        <begin position="142"/>
        <end position="160"/>
    </location>
</feature>
<dbReference type="EMBL" id="LXEY01000118">
    <property type="protein sequence ID" value="OAV51041.1"/>
    <property type="molecule type" value="Genomic_DNA"/>
</dbReference>
<evidence type="ECO:0000256" key="4">
    <source>
        <dbReference type="ARBA" id="ARBA00022519"/>
    </source>
</evidence>
<reference evidence="11 12" key="1">
    <citation type="submission" date="2016-04" db="EMBL/GenBank/DDBJ databases">
        <title>First whole genome shotgun sequence of the bacterium Enteractinococcus sp. strain UASWS1574.</title>
        <authorList>
            <person name="Crovadore J."/>
            <person name="Chablais R."/>
            <person name="Lefort F."/>
        </authorList>
    </citation>
    <scope>NUCLEOTIDE SEQUENCE [LARGE SCALE GENOMIC DNA]</scope>
    <source>
        <strain evidence="11 12">UASWS1574</strain>
    </source>
</reference>
<keyword evidence="2" id="KW-0813">Transport</keyword>
<feature type="domain" description="Tripartite ATP-independent periplasmic transporters DctQ component" evidence="10">
    <location>
        <begin position="37"/>
        <end position="170"/>
    </location>
</feature>
<evidence type="ECO:0000313" key="11">
    <source>
        <dbReference type="EMBL" id="OAV51041.1"/>
    </source>
</evidence>
<keyword evidence="12" id="KW-1185">Reference proteome</keyword>
<sequence>MKQTNMNKKSGVGNLRLISGKGSAFLLFFSCVALAVMVLLVAYDVLLRNFFGSAMNGVSEYVSEWLMPATVLFALAYTEYKDEHIRVTLIEDAMPRGPEAALKFMGQLTVVAISAVLTWSSLQLAIDSFGIREAVPMGTDFLPVWPIKVAVFFGWVWLTVQTFSKLVGLLVHPPQEEPAGEVDTVVGCESVGDSRG</sequence>
<dbReference type="GO" id="GO:0005886">
    <property type="term" value="C:plasma membrane"/>
    <property type="evidence" value="ECO:0007669"/>
    <property type="project" value="UniProtKB-SubCell"/>
</dbReference>
<gene>
    <name evidence="11" type="ORF">A6F49_02740</name>
</gene>
<dbReference type="AlphaFoldDB" id="A0A1B7LUK9"/>
<feature type="transmembrane region" description="Helical" evidence="9">
    <location>
        <begin position="24"/>
        <end position="43"/>
    </location>
</feature>
<evidence type="ECO:0000256" key="7">
    <source>
        <dbReference type="ARBA" id="ARBA00023136"/>
    </source>
</evidence>
<evidence type="ECO:0000256" key="5">
    <source>
        <dbReference type="ARBA" id="ARBA00022692"/>
    </source>
</evidence>
<keyword evidence="3" id="KW-1003">Cell membrane</keyword>
<dbReference type="RefSeq" id="WP_052499998.1">
    <property type="nucleotide sequence ID" value="NZ_LXEY01000118.1"/>
</dbReference>